<dbReference type="InterPro" id="IPR013325">
    <property type="entry name" value="RNA_pol_sigma_r2"/>
</dbReference>
<evidence type="ECO:0000313" key="7">
    <source>
        <dbReference type="EMBL" id="OAB87716.1"/>
    </source>
</evidence>
<dbReference type="SUPFAM" id="SSF88946">
    <property type="entry name" value="Sigma2 domain of RNA polymerase sigma factors"/>
    <property type="match status" value="1"/>
</dbReference>
<evidence type="ECO:0000256" key="2">
    <source>
        <dbReference type="ARBA" id="ARBA00023015"/>
    </source>
</evidence>
<dbReference type="EMBL" id="LQZG01000002">
    <property type="protein sequence ID" value="OAB87716.1"/>
    <property type="molecule type" value="Genomic_DNA"/>
</dbReference>
<comment type="caution">
    <text evidence="7">The sequence shown here is derived from an EMBL/GenBank/DDBJ whole genome shotgun (WGS) entry which is preliminary data.</text>
</comment>
<evidence type="ECO:0000259" key="6">
    <source>
        <dbReference type="Pfam" id="PF08281"/>
    </source>
</evidence>
<dbReference type="GO" id="GO:0003677">
    <property type="term" value="F:DNA binding"/>
    <property type="evidence" value="ECO:0007669"/>
    <property type="project" value="InterPro"/>
</dbReference>
<dbReference type="GO" id="GO:0016987">
    <property type="term" value="F:sigma factor activity"/>
    <property type="evidence" value="ECO:0007669"/>
    <property type="project" value="UniProtKB-KW"/>
</dbReference>
<dbReference type="Pfam" id="PF04542">
    <property type="entry name" value="Sigma70_r2"/>
    <property type="match status" value="1"/>
</dbReference>
<keyword evidence="4" id="KW-0804">Transcription</keyword>
<evidence type="ECO:0000256" key="3">
    <source>
        <dbReference type="ARBA" id="ARBA00023082"/>
    </source>
</evidence>
<comment type="similarity">
    <text evidence="1">Belongs to the sigma-70 factor family. ECF subfamily.</text>
</comment>
<dbReference type="CDD" id="cd06171">
    <property type="entry name" value="Sigma70_r4"/>
    <property type="match status" value="1"/>
</dbReference>
<dbReference type="AlphaFoldDB" id="A0A176QDG1"/>
<dbReference type="Gene3D" id="1.10.1740.10">
    <property type="match status" value="1"/>
</dbReference>
<feature type="domain" description="RNA polymerase sigma factor 70 region 4 type 2" evidence="6">
    <location>
        <begin position="141"/>
        <end position="192"/>
    </location>
</feature>
<dbReference type="PANTHER" id="PTHR43133:SF66">
    <property type="entry name" value="ECF RNA POLYMERASE SIGMA FACTOR SIGK"/>
    <property type="match status" value="1"/>
</dbReference>
<dbReference type="InterPro" id="IPR007627">
    <property type="entry name" value="RNA_pol_sigma70_r2"/>
</dbReference>
<dbReference type="RefSeq" id="WP_068273361.1">
    <property type="nucleotide sequence ID" value="NZ_LQZG01000002.1"/>
</dbReference>
<name>A0A176QDG1_9MICO</name>
<proteinExistence type="inferred from homology"/>
<gene>
    <name evidence="7" type="ORF">AWH69_06625</name>
</gene>
<dbReference type="InterPro" id="IPR039425">
    <property type="entry name" value="RNA_pol_sigma-70-like"/>
</dbReference>
<evidence type="ECO:0000259" key="5">
    <source>
        <dbReference type="Pfam" id="PF04542"/>
    </source>
</evidence>
<feature type="domain" description="RNA polymerase sigma-70 region 2" evidence="5">
    <location>
        <begin position="41"/>
        <end position="106"/>
    </location>
</feature>
<dbReference type="InterPro" id="IPR013324">
    <property type="entry name" value="RNA_pol_sigma_r3/r4-like"/>
</dbReference>
<dbReference type="InterPro" id="IPR013249">
    <property type="entry name" value="RNA_pol_sigma70_r4_t2"/>
</dbReference>
<dbReference type="InterPro" id="IPR014284">
    <property type="entry name" value="RNA_pol_sigma-70_dom"/>
</dbReference>
<reference evidence="7 8" key="1">
    <citation type="submission" date="2016-01" db="EMBL/GenBank/DDBJ databases">
        <title>Janibacter melonis strain CD11_4 genome sequencing and assembly.</title>
        <authorList>
            <person name="Nair G.R."/>
            <person name="Kaur G."/>
            <person name="Chander A.M."/>
            <person name="Mayilraj S."/>
        </authorList>
    </citation>
    <scope>NUCLEOTIDE SEQUENCE [LARGE SCALE GENOMIC DNA]</scope>
    <source>
        <strain evidence="7 8">CD11-4</strain>
    </source>
</reference>
<evidence type="ECO:0000256" key="4">
    <source>
        <dbReference type="ARBA" id="ARBA00023163"/>
    </source>
</evidence>
<dbReference type="NCBIfam" id="TIGR02937">
    <property type="entry name" value="sigma70-ECF"/>
    <property type="match status" value="1"/>
</dbReference>
<protein>
    <submittedName>
        <fullName evidence="7">RNA polymerase subunit sigma</fullName>
    </submittedName>
</protein>
<dbReference type="Proteomes" id="UP000076976">
    <property type="component" value="Unassembled WGS sequence"/>
</dbReference>
<evidence type="ECO:0000256" key="1">
    <source>
        <dbReference type="ARBA" id="ARBA00010641"/>
    </source>
</evidence>
<dbReference type="SUPFAM" id="SSF88659">
    <property type="entry name" value="Sigma3 and sigma4 domains of RNA polymerase sigma factors"/>
    <property type="match status" value="1"/>
</dbReference>
<sequence length="200" mass="21897">MRALPNDDESPVDDARAPVVPDLAVLLRRSATGDESAFAALYDATASRVYGLVVRVLRNPAQSEEVAQEVFLDIWRTASRFDPARGSALGWMLTIAHRRAVDRVRASEAADHRDHRYEVETHTPAYDSTAEVAAARLEAARVHRALGDLTEVQREAVTLAYLGGYTHTEVAALLDLPLGTAKTRIRDGLIRLRDSLGVTA</sequence>
<keyword evidence="8" id="KW-1185">Reference proteome</keyword>
<dbReference type="GO" id="GO:0006352">
    <property type="term" value="P:DNA-templated transcription initiation"/>
    <property type="evidence" value="ECO:0007669"/>
    <property type="project" value="InterPro"/>
</dbReference>
<accession>A0A176QDG1</accession>
<dbReference type="NCBIfam" id="NF007228">
    <property type="entry name" value="PRK09646.1"/>
    <property type="match status" value="1"/>
</dbReference>
<organism evidence="7 8">
    <name type="scientific">Janibacter melonis</name>
    <dbReference type="NCBI Taxonomy" id="262209"/>
    <lineage>
        <taxon>Bacteria</taxon>
        <taxon>Bacillati</taxon>
        <taxon>Actinomycetota</taxon>
        <taxon>Actinomycetes</taxon>
        <taxon>Micrococcales</taxon>
        <taxon>Intrasporangiaceae</taxon>
        <taxon>Janibacter</taxon>
    </lineage>
</organism>
<keyword evidence="3" id="KW-0731">Sigma factor</keyword>
<dbReference type="InterPro" id="IPR036388">
    <property type="entry name" value="WH-like_DNA-bd_sf"/>
</dbReference>
<dbReference type="PANTHER" id="PTHR43133">
    <property type="entry name" value="RNA POLYMERASE ECF-TYPE SIGMA FACTO"/>
    <property type="match status" value="1"/>
</dbReference>
<keyword evidence="2" id="KW-0805">Transcription regulation</keyword>
<dbReference type="Gene3D" id="1.10.10.10">
    <property type="entry name" value="Winged helix-like DNA-binding domain superfamily/Winged helix DNA-binding domain"/>
    <property type="match status" value="1"/>
</dbReference>
<evidence type="ECO:0000313" key="8">
    <source>
        <dbReference type="Proteomes" id="UP000076976"/>
    </source>
</evidence>
<dbReference type="STRING" id="262209.AWH69_06625"/>
<dbReference type="Pfam" id="PF08281">
    <property type="entry name" value="Sigma70_r4_2"/>
    <property type="match status" value="1"/>
</dbReference>